<evidence type="ECO:0000313" key="2">
    <source>
        <dbReference type="Proteomes" id="UP000324222"/>
    </source>
</evidence>
<gene>
    <name evidence="1" type="ORF">E2C01_029080</name>
</gene>
<comment type="caution">
    <text evidence="1">The sequence shown here is derived from an EMBL/GenBank/DDBJ whole genome shotgun (WGS) entry which is preliminary data.</text>
</comment>
<organism evidence="1 2">
    <name type="scientific">Portunus trituberculatus</name>
    <name type="common">Swimming crab</name>
    <name type="synonym">Neptunus trituberculatus</name>
    <dbReference type="NCBI Taxonomy" id="210409"/>
    <lineage>
        <taxon>Eukaryota</taxon>
        <taxon>Metazoa</taxon>
        <taxon>Ecdysozoa</taxon>
        <taxon>Arthropoda</taxon>
        <taxon>Crustacea</taxon>
        <taxon>Multicrustacea</taxon>
        <taxon>Malacostraca</taxon>
        <taxon>Eumalacostraca</taxon>
        <taxon>Eucarida</taxon>
        <taxon>Decapoda</taxon>
        <taxon>Pleocyemata</taxon>
        <taxon>Brachyura</taxon>
        <taxon>Eubrachyura</taxon>
        <taxon>Portunoidea</taxon>
        <taxon>Portunidae</taxon>
        <taxon>Portuninae</taxon>
        <taxon>Portunus</taxon>
    </lineage>
</organism>
<reference evidence="1 2" key="1">
    <citation type="submission" date="2019-05" db="EMBL/GenBank/DDBJ databases">
        <title>Another draft genome of Portunus trituberculatus and its Hox gene families provides insights of decapod evolution.</title>
        <authorList>
            <person name="Jeong J.-H."/>
            <person name="Song I."/>
            <person name="Kim S."/>
            <person name="Choi T."/>
            <person name="Kim D."/>
            <person name="Ryu S."/>
            <person name="Kim W."/>
        </authorList>
    </citation>
    <scope>NUCLEOTIDE SEQUENCE [LARGE SCALE GENOMIC DNA]</scope>
    <source>
        <tissue evidence="1">Muscle</tissue>
    </source>
</reference>
<dbReference type="Proteomes" id="UP000324222">
    <property type="component" value="Unassembled WGS sequence"/>
</dbReference>
<accession>A0A5B7EN82</accession>
<dbReference type="AlphaFoldDB" id="A0A5B7EN82"/>
<keyword evidence="2" id="KW-1185">Reference proteome</keyword>
<sequence>MLNSLKANSHHFDLSSKHWHDPVLLSDTSAMSLATILPAPSSLAAIDAIHMVITFPLPSITSKLKDP</sequence>
<proteinExistence type="predicted"/>
<evidence type="ECO:0000313" key="1">
    <source>
        <dbReference type="EMBL" id="MPC35652.1"/>
    </source>
</evidence>
<name>A0A5B7EN82_PORTR</name>
<protein>
    <submittedName>
        <fullName evidence="1">Uncharacterized protein</fullName>
    </submittedName>
</protein>
<dbReference type="EMBL" id="VSRR010003319">
    <property type="protein sequence ID" value="MPC35652.1"/>
    <property type="molecule type" value="Genomic_DNA"/>
</dbReference>